<evidence type="ECO:0000256" key="4">
    <source>
        <dbReference type="ARBA" id="ARBA00022840"/>
    </source>
</evidence>
<name>A0A9W9AM41_9AGAR</name>
<evidence type="ECO:0000256" key="1">
    <source>
        <dbReference type="ARBA" id="ARBA00022679"/>
    </source>
</evidence>
<evidence type="ECO:0000259" key="7">
    <source>
        <dbReference type="PROSITE" id="PS50011"/>
    </source>
</evidence>
<evidence type="ECO:0000256" key="2">
    <source>
        <dbReference type="ARBA" id="ARBA00022741"/>
    </source>
</evidence>
<dbReference type="Gene3D" id="1.10.510.10">
    <property type="entry name" value="Transferase(Phosphotransferase) domain 1"/>
    <property type="match status" value="1"/>
</dbReference>
<evidence type="ECO:0000313" key="9">
    <source>
        <dbReference type="Proteomes" id="UP001150266"/>
    </source>
</evidence>
<sequence>MVNDRTHRSSSSTWTSSIHTYGTWAVRPTATTLLTTMRRKASQMLGDQSSRAEVPSLQTSSSEPRRYTSSDRSSDSGKSLPAVEDIVPPPPLSPVYPSFQWIRGDLIGEGSYGRVYWALNITTCDIIAVKQVELARNPSRREKENVEALKLESYTLKDLNHLNIVQFLGFEESVDHLSIFMEYIAGGTIGSCLKAHGKFNDEVTKAFARQMLEGLEYLHSRGIIHRDIKADNILVDRSGVCKISDFGISKQAEDINGRAFTGMRGTVYWMAPEAVNPKETNGYDAKVDIWSIGCVVLEMWSGRRPWHGEEQIPVLLKLYNQKLPPPIPAGLLLSDEAMDFRERAFTINPKERASAAVLRSHPYLVMKPGWTFNPAYIEGPADGRNTESFVRHAKGYSAISDKTVRRIRSNKALPPVPEPPVPPTPSLASSHRVHLDSGSSPSAPILPNTPGPPIVWITAFPVSSKPPQVHNHDDNLSTSQTLMMLISTKIENLSSIILHHFQMSVSPGLLNFDPWHLSTTTIVPDARRLLLCCALRLLWLHHWLPVLNMRLPLLESRQYTPRTATTTILTSRPLCGSELPSIPKANEHPHGKDPTLKISMSICSNSFHTTISINP</sequence>
<dbReference type="PANTHER" id="PTHR48016">
    <property type="entry name" value="MAP KINASE KINASE KINASE SSK2-RELATED-RELATED"/>
    <property type="match status" value="1"/>
</dbReference>
<dbReference type="OrthoDB" id="266718at2759"/>
<feature type="binding site" evidence="5">
    <location>
        <position position="130"/>
    </location>
    <ligand>
        <name>ATP</name>
        <dbReference type="ChEBI" id="CHEBI:30616"/>
    </ligand>
</feature>
<dbReference type="InterPro" id="IPR050538">
    <property type="entry name" value="MAP_kinase_kinase_kinase"/>
</dbReference>
<evidence type="ECO:0000256" key="5">
    <source>
        <dbReference type="PROSITE-ProRule" id="PRU10141"/>
    </source>
</evidence>
<dbReference type="InterPro" id="IPR011009">
    <property type="entry name" value="Kinase-like_dom_sf"/>
</dbReference>
<gene>
    <name evidence="8" type="ORF">J3R30DRAFT_1443802</name>
</gene>
<dbReference type="SUPFAM" id="SSF56112">
    <property type="entry name" value="Protein kinase-like (PK-like)"/>
    <property type="match status" value="1"/>
</dbReference>
<dbReference type="EMBL" id="JAOTPV010000003">
    <property type="protein sequence ID" value="KAJ4486041.1"/>
    <property type="molecule type" value="Genomic_DNA"/>
</dbReference>
<accession>A0A9W9AM41</accession>
<feature type="domain" description="Protein kinase" evidence="7">
    <location>
        <begin position="101"/>
        <end position="364"/>
    </location>
</feature>
<dbReference type="PROSITE" id="PS00108">
    <property type="entry name" value="PROTEIN_KINASE_ST"/>
    <property type="match status" value="1"/>
</dbReference>
<feature type="compositionally biased region" description="Polar residues" evidence="6">
    <location>
        <begin position="45"/>
        <end position="62"/>
    </location>
</feature>
<dbReference type="SMART" id="SM00220">
    <property type="entry name" value="S_TKc"/>
    <property type="match status" value="1"/>
</dbReference>
<feature type="region of interest" description="Disordered" evidence="6">
    <location>
        <begin position="411"/>
        <end position="447"/>
    </location>
</feature>
<dbReference type="PROSITE" id="PS50011">
    <property type="entry name" value="PROTEIN_KINASE_DOM"/>
    <property type="match status" value="1"/>
</dbReference>
<evidence type="ECO:0000256" key="3">
    <source>
        <dbReference type="ARBA" id="ARBA00022777"/>
    </source>
</evidence>
<dbReference type="GO" id="GO:0005524">
    <property type="term" value="F:ATP binding"/>
    <property type="evidence" value="ECO:0007669"/>
    <property type="project" value="UniProtKB-UniRule"/>
</dbReference>
<reference evidence="8" key="1">
    <citation type="submission" date="2022-08" db="EMBL/GenBank/DDBJ databases">
        <title>A Global Phylogenomic Analysis of the Shiitake Genus Lentinula.</title>
        <authorList>
            <consortium name="DOE Joint Genome Institute"/>
            <person name="Sierra-Patev S."/>
            <person name="Min B."/>
            <person name="Naranjo-Ortiz M."/>
            <person name="Looney B."/>
            <person name="Konkel Z."/>
            <person name="Slot J.C."/>
            <person name="Sakamoto Y."/>
            <person name="Steenwyk J.L."/>
            <person name="Rokas A."/>
            <person name="Carro J."/>
            <person name="Camarero S."/>
            <person name="Ferreira P."/>
            <person name="Molpeceres G."/>
            <person name="Ruiz-Duenas F.J."/>
            <person name="Serrano A."/>
            <person name="Henrissat B."/>
            <person name="Drula E."/>
            <person name="Hughes K.W."/>
            <person name="Mata J.L."/>
            <person name="Ishikawa N.K."/>
            <person name="Vargas-Isla R."/>
            <person name="Ushijima S."/>
            <person name="Smith C.A."/>
            <person name="Ahrendt S."/>
            <person name="Andreopoulos W."/>
            <person name="He G."/>
            <person name="Labutti K."/>
            <person name="Lipzen A."/>
            <person name="Ng V."/>
            <person name="Riley R."/>
            <person name="Sandor L."/>
            <person name="Barry K."/>
            <person name="Martinez A.T."/>
            <person name="Xiao Y."/>
            <person name="Gibbons J.G."/>
            <person name="Terashima K."/>
            <person name="Grigoriev I.V."/>
            <person name="Hibbett D.S."/>
        </authorList>
    </citation>
    <scope>NUCLEOTIDE SEQUENCE</scope>
    <source>
        <strain evidence="8">JLM2183</strain>
    </source>
</reference>
<dbReference type="InterPro" id="IPR000719">
    <property type="entry name" value="Prot_kinase_dom"/>
</dbReference>
<dbReference type="Proteomes" id="UP001150266">
    <property type="component" value="Unassembled WGS sequence"/>
</dbReference>
<comment type="caution">
    <text evidence="8">The sequence shown here is derived from an EMBL/GenBank/DDBJ whole genome shotgun (WGS) entry which is preliminary data.</text>
</comment>
<keyword evidence="4 5" id="KW-0067">ATP-binding</keyword>
<feature type="compositionally biased region" description="Pro residues" evidence="6">
    <location>
        <begin position="414"/>
        <end position="425"/>
    </location>
</feature>
<dbReference type="InterPro" id="IPR008271">
    <property type="entry name" value="Ser/Thr_kinase_AS"/>
</dbReference>
<dbReference type="InterPro" id="IPR017441">
    <property type="entry name" value="Protein_kinase_ATP_BS"/>
</dbReference>
<protein>
    <submittedName>
        <fullName evidence="8">Kinase-like domain-containing protein</fullName>
    </submittedName>
</protein>
<feature type="compositionally biased region" description="Basic and acidic residues" evidence="6">
    <location>
        <begin position="63"/>
        <end position="75"/>
    </location>
</feature>
<evidence type="ECO:0000313" key="8">
    <source>
        <dbReference type="EMBL" id="KAJ4486041.1"/>
    </source>
</evidence>
<organism evidence="8 9">
    <name type="scientific">Lentinula aciculospora</name>
    <dbReference type="NCBI Taxonomy" id="153920"/>
    <lineage>
        <taxon>Eukaryota</taxon>
        <taxon>Fungi</taxon>
        <taxon>Dikarya</taxon>
        <taxon>Basidiomycota</taxon>
        <taxon>Agaricomycotina</taxon>
        <taxon>Agaricomycetes</taxon>
        <taxon>Agaricomycetidae</taxon>
        <taxon>Agaricales</taxon>
        <taxon>Marasmiineae</taxon>
        <taxon>Omphalotaceae</taxon>
        <taxon>Lentinula</taxon>
    </lineage>
</organism>
<dbReference type="Pfam" id="PF00069">
    <property type="entry name" value="Pkinase"/>
    <property type="match status" value="1"/>
</dbReference>
<dbReference type="GO" id="GO:0004672">
    <property type="term" value="F:protein kinase activity"/>
    <property type="evidence" value="ECO:0007669"/>
    <property type="project" value="InterPro"/>
</dbReference>
<dbReference type="PANTHER" id="PTHR48016:SF48">
    <property type="entry name" value="SERINE_THREONINE-PROTEIN KINASE BCK1_SLK1_SSP31"/>
    <property type="match status" value="1"/>
</dbReference>
<proteinExistence type="predicted"/>
<dbReference type="FunFam" id="1.10.510.10:FF:000182">
    <property type="entry name" value="MAP kinase kinase kinase mkh1"/>
    <property type="match status" value="1"/>
</dbReference>
<dbReference type="GO" id="GO:0000165">
    <property type="term" value="P:MAPK cascade"/>
    <property type="evidence" value="ECO:0007669"/>
    <property type="project" value="UniProtKB-ARBA"/>
</dbReference>
<dbReference type="AlphaFoldDB" id="A0A9W9AM41"/>
<evidence type="ECO:0000256" key="6">
    <source>
        <dbReference type="SAM" id="MobiDB-lite"/>
    </source>
</evidence>
<feature type="region of interest" description="Disordered" evidence="6">
    <location>
        <begin position="40"/>
        <end position="86"/>
    </location>
</feature>
<keyword evidence="2 5" id="KW-0547">Nucleotide-binding</keyword>
<keyword evidence="1" id="KW-0808">Transferase</keyword>
<keyword evidence="3 8" id="KW-0418">Kinase</keyword>
<keyword evidence="9" id="KW-1185">Reference proteome</keyword>
<dbReference type="PROSITE" id="PS00107">
    <property type="entry name" value="PROTEIN_KINASE_ATP"/>
    <property type="match status" value="1"/>
</dbReference>